<keyword evidence="3" id="KW-1185">Reference proteome</keyword>
<dbReference type="Proteomes" id="UP001597187">
    <property type="component" value="Unassembled WGS sequence"/>
</dbReference>
<proteinExistence type="predicted"/>
<dbReference type="AlphaFoldDB" id="A0ABD6B098"/>
<keyword evidence="1" id="KW-0472">Membrane</keyword>
<evidence type="ECO:0000256" key="1">
    <source>
        <dbReference type="SAM" id="Phobius"/>
    </source>
</evidence>
<sequence length="90" mass="9535">MRSEEIALVGVLLALAPFLVDGLVALLDIEAFWLLLGVAVVCFAGVHSAFASTPDPTSAPVPGPDVRTCPHCRAREVATREDCRFCGGRL</sequence>
<organism evidence="2 3">
    <name type="scientific">Halomarina rubra</name>
    <dbReference type="NCBI Taxonomy" id="2071873"/>
    <lineage>
        <taxon>Archaea</taxon>
        <taxon>Methanobacteriati</taxon>
        <taxon>Methanobacteriota</taxon>
        <taxon>Stenosarchaea group</taxon>
        <taxon>Halobacteria</taxon>
        <taxon>Halobacteriales</taxon>
        <taxon>Natronomonadaceae</taxon>
        <taxon>Halomarina</taxon>
    </lineage>
</organism>
<evidence type="ECO:0008006" key="4">
    <source>
        <dbReference type="Google" id="ProtNLM"/>
    </source>
</evidence>
<keyword evidence="1" id="KW-0812">Transmembrane</keyword>
<comment type="caution">
    <text evidence="2">The sequence shown here is derived from an EMBL/GenBank/DDBJ whole genome shotgun (WGS) entry which is preliminary data.</text>
</comment>
<feature type="transmembrane region" description="Helical" evidence="1">
    <location>
        <begin position="32"/>
        <end position="50"/>
    </location>
</feature>
<keyword evidence="1" id="KW-1133">Transmembrane helix</keyword>
<evidence type="ECO:0000313" key="2">
    <source>
        <dbReference type="EMBL" id="MFD1515214.1"/>
    </source>
</evidence>
<dbReference type="RefSeq" id="WP_250875137.1">
    <property type="nucleotide sequence ID" value="NZ_JALXFV010000008.1"/>
</dbReference>
<dbReference type="EMBL" id="JBHUDC010000008">
    <property type="protein sequence ID" value="MFD1515214.1"/>
    <property type="molecule type" value="Genomic_DNA"/>
</dbReference>
<evidence type="ECO:0000313" key="3">
    <source>
        <dbReference type="Proteomes" id="UP001597187"/>
    </source>
</evidence>
<name>A0ABD6B098_9EURY</name>
<accession>A0ABD6B098</accession>
<protein>
    <recommendedName>
        <fullName evidence="4">Zinc ribbon domain-containing protein</fullName>
    </recommendedName>
</protein>
<reference evidence="2 3" key="1">
    <citation type="journal article" date="2019" name="Int. J. Syst. Evol. Microbiol.">
        <title>The Global Catalogue of Microorganisms (GCM) 10K type strain sequencing project: providing services to taxonomists for standard genome sequencing and annotation.</title>
        <authorList>
            <consortium name="The Broad Institute Genomics Platform"/>
            <consortium name="The Broad Institute Genome Sequencing Center for Infectious Disease"/>
            <person name="Wu L."/>
            <person name="Ma J."/>
        </authorList>
    </citation>
    <scope>NUCLEOTIDE SEQUENCE [LARGE SCALE GENOMIC DNA]</scope>
    <source>
        <strain evidence="2 3">CGMCC 1.12563</strain>
    </source>
</reference>
<gene>
    <name evidence="2" type="ORF">ACFSBT_18190</name>
</gene>